<name>A0ABP8KRC1_9BACT</name>
<proteinExistence type="predicted"/>
<reference evidence="2" key="1">
    <citation type="journal article" date="2019" name="Int. J. Syst. Evol. Microbiol.">
        <title>The Global Catalogue of Microorganisms (GCM) 10K type strain sequencing project: providing services to taxonomists for standard genome sequencing and annotation.</title>
        <authorList>
            <consortium name="The Broad Institute Genomics Platform"/>
            <consortium name="The Broad Institute Genome Sequencing Center for Infectious Disease"/>
            <person name="Wu L."/>
            <person name="Ma J."/>
        </authorList>
    </citation>
    <scope>NUCLEOTIDE SEQUENCE [LARGE SCALE GENOMIC DNA]</scope>
    <source>
        <strain evidence="2">JCM 17925</strain>
    </source>
</reference>
<evidence type="ECO:0000313" key="2">
    <source>
        <dbReference type="Proteomes" id="UP001500936"/>
    </source>
</evidence>
<dbReference type="Proteomes" id="UP001500936">
    <property type="component" value="Unassembled WGS sequence"/>
</dbReference>
<sequence>MKLFLNPIDLPFQVGEQVFINQPLLYWTDNNTKLVPYFSGVIRSIEVIINPQSRFIRQNEAQNTLMVDMVRYEVLPHSQFNPFGQVQIFDRVESSSKLFPTEQALLSATGDEPSIYYAKSSLNNIASL</sequence>
<dbReference type="RefSeq" id="WP_345269855.1">
    <property type="nucleotide sequence ID" value="NZ_BAABHB010000010.1"/>
</dbReference>
<dbReference type="EMBL" id="BAABHB010000010">
    <property type="protein sequence ID" value="GAA4413168.1"/>
    <property type="molecule type" value="Genomic_DNA"/>
</dbReference>
<evidence type="ECO:0000313" key="1">
    <source>
        <dbReference type="EMBL" id="GAA4413168.1"/>
    </source>
</evidence>
<accession>A0ABP8KRC1</accession>
<gene>
    <name evidence="1" type="ORF">GCM10023187_41180</name>
</gene>
<protein>
    <submittedName>
        <fullName evidence="1">Uncharacterized protein</fullName>
    </submittedName>
</protein>
<keyword evidence="2" id="KW-1185">Reference proteome</keyword>
<organism evidence="1 2">
    <name type="scientific">Nibrella viscosa</name>
    <dbReference type="NCBI Taxonomy" id="1084524"/>
    <lineage>
        <taxon>Bacteria</taxon>
        <taxon>Pseudomonadati</taxon>
        <taxon>Bacteroidota</taxon>
        <taxon>Cytophagia</taxon>
        <taxon>Cytophagales</taxon>
        <taxon>Spirosomataceae</taxon>
        <taxon>Nibrella</taxon>
    </lineage>
</organism>
<comment type="caution">
    <text evidence="1">The sequence shown here is derived from an EMBL/GenBank/DDBJ whole genome shotgun (WGS) entry which is preliminary data.</text>
</comment>